<dbReference type="InterPro" id="IPR027304">
    <property type="entry name" value="Trigger_fact/SurA_dom_sf"/>
</dbReference>
<dbReference type="PROSITE" id="PS50198">
    <property type="entry name" value="PPIC_PPIASE_2"/>
    <property type="match status" value="2"/>
</dbReference>
<evidence type="ECO:0000256" key="4">
    <source>
        <dbReference type="ARBA" id="ARBA00023110"/>
    </source>
</evidence>
<keyword evidence="2 7" id="KW-0677">Repeat</keyword>
<comment type="function">
    <text evidence="7">Chaperone involved in the correct folding and assembly of outer membrane proteins. Recognizes specific patterns of aromatic residues and the orientation of their side chains, which are found more frequently in integral outer membrane proteins. May act in both early periplasmic and late outer membrane-associated steps of protein maturation.</text>
</comment>
<keyword evidence="5 7" id="KW-0143">Chaperone</keyword>
<dbReference type="SUPFAM" id="SSF109998">
    <property type="entry name" value="Triger factor/SurA peptide-binding domain-like"/>
    <property type="match status" value="1"/>
</dbReference>
<feature type="chain" id="PRO_5021052594" description="Chaperone SurA" evidence="7">
    <location>
        <begin position="22"/>
        <end position="428"/>
    </location>
</feature>
<dbReference type="InterPro" id="IPR000297">
    <property type="entry name" value="PPIase_PpiC"/>
</dbReference>
<dbReference type="InterPro" id="IPR050280">
    <property type="entry name" value="OMP_Chaperone_SurA"/>
</dbReference>
<dbReference type="SUPFAM" id="SSF54534">
    <property type="entry name" value="FKBP-like"/>
    <property type="match status" value="2"/>
</dbReference>
<dbReference type="EMBL" id="SNZP01000005">
    <property type="protein sequence ID" value="TDR80335.1"/>
    <property type="molecule type" value="Genomic_DNA"/>
</dbReference>
<dbReference type="EC" id="5.2.1.8" evidence="7"/>
<comment type="catalytic activity">
    <reaction evidence="7">
        <text>[protein]-peptidylproline (omega=180) = [protein]-peptidylproline (omega=0)</text>
        <dbReference type="Rhea" id="RHEA:16237"/>
        <dbReference type="Rhea" id="RHEA-COMP:10747"/>
        <dbReference type="Rhea" id="RHEA-COMP:10748"/>
        <dbReference type="ChEBI" id="CHEBI:83833"/>
        <dbReference type="ChEBI" id="CHEBI:83834"/>
        <dbReference type="EC" id="5.2.1.8"/>
    </reaction>
</comment>
<name>A0A4R7B979_9NEIS</name>
<dbReference type="Proteomes" id="UP000295611">
    <property type="component" value="Unassembled WGS sequence"/>
</dbReference>
<dbReference type="InterPro" id="IPR023034">
    <property type="entry name" value="PPIase_SurA"/>
</dbReference>
<dbReference type="Pfam" id="PF13616">
    <property type="entry name" value="Rotamase_3"/>
    <property type="match status" value="1"/>
</dbReference>
<dbReference type="GO" id="GO:0030288">
    <property type="term" value="C:outer membrane-bounded periplasmic space"/>
    <property type="evidence" value="ECO:0007669"/>
    <property type="project" value="InterPro"/>
</dbReference>
<evidence type="ECO:0000256" key="7">
    <source>
        <dbReference type="HAMAP-Rule" id="MF_01183"/>
    </source>
</evidence>
<protein>
    <recommendedName>
        <fullName evidence="7">Chaperone SurA</fullName>
    </recommendedName>
    <alternativeName>
        <fullName evidence="7">Peptidyl-prolyl cis-trans isomerase SurA</fullName>
        <shortName evidence="7">PPIase SurA</shortName>
        <ecNumber evidence="7">5.2.1.8</ecNumber>
    </alternativeName>
    <alternativeName>
        <fullName evidence="7">Rotamase SurA</fullName>
    </alternativeName>
</protein>
<sequence length="428" mass="47761" precursor="true">MTMNKTLLALLMSAALTIVHAAPVQPVDRIVAVVNKSVITERDLSTRVNEALASLREQHVAPPAADVLRRQVLDQMITETVELQFADSNRIAVTDSDVEQAMQRVAKQNKLNLDGLRQNLTKQGIAFDSFRADVRRELLLSKLRESVIASRVTVTDSEIDQALKNPQFANHTEFHLANILIDVPERADAAQIDNRMQRARKALAELNAGKPFGNVAAAYSSAPNAMRGGDAGWRPAASLPAEFAAMLETMKPGGITDIIRTQQGFYIFQLVDKRSEQVQQLAEQYNTFHILVRTNEAVSESDARTKILQIRDRILRGASFQEMAKLYSEDGSNIKGGDLGWLSKGDTVPEFEQVMVSLPLGTLSEPVRTPFGWHLIKVEAKRTQDVTADRSRSMVRQQIHARKVDDAYLDWVHQLRDAAFVDDRLSEQ</sequence>
<reference evidence="9 10" key="1">
    <citation type="submission" date="2019-03" db="EMBL/GenBank/DDBJ databases">
        <title>Genomic Encyclopedia of Type Strains, Phase III (KMG-III): the genomes of soil and plant-associated and newly described type strains.</title>
        <authorList>
            <person name="Whitman W."/>
        </authorList>
    </citation>
    <scope>NUCLEOTIDE SEQUENCE [LARGE SCALE GENOMIC DNA]</scope>
    <source>
        <strain evidence="9 10">CECT 8976</strain>
    </source>
</reference>
<dbReference type="AlphaFoldDB" id="A0A4R7B979"/>
<feature type="domain" description="PpiC" evidence="8">
    <location>
        <begin position="171"/>
        <end position="272"/>
    </location>
</feature>
<dbReference type="GO" id="GO:0050821">
    <property type="term" value="P:protein stabilization"/>
    <property type="evidence" value="ECO:0007669"/>
    <property type="project" value="InterPro"/>
</dbReference>
<dbReference type="PANTHER" id="PTHR47637">
    <property type="entry name" value="CHAPERONE SURA"/>
    <property type="match status" value="1"/>
</dbReference>
<dbReference type="PANTHER" id="PTHR47637:SF1">
    <property type="entry name" value="CHAPERONE SURA"/>
    <property type="match status" value="1"/>
</dbReference>
<evidence type="ECO:0000259" key="8">
    <source>
        <dbReference type="PROSITE" id="PS50198"/>
    </source>
</evidence>
<feature type="signal peptide" evidence="7">
    <location>
        <begin position="1"/>
        <end position="21"/>
    </location>
</feature>
<comment type="caution">
    <text evidence="9">The sequence shown here is derived from an EMBL/GenBank/DDBJ whole genome shotgun (WGS) entry which is preliminary data.</text>
</comment>
<evidence type="ECO:0000256" key="1">
    <source>
        <dbReference type="ARBA" id="ARBA00022729"/>
    </source>
</evidence>
<keyword evidence="10" id="KW-1185">Reference proteome</keyword>
<dbReference type="Pfam" id="PF09312">
    <property type="entry name" value="SurA_N"/>
    <property type="match status" value="1"/>
</dbReference>
<gene>
    <name evidence="7" type="primary">surA</name>
    <name evidence="9" type="ORF">DFP86_105199</name>
</gene>
<keyword evidence="6 7" id="KW-0413">Isomerase</keyword>
<proteinExistence type="inferred from homology"/>
<feature type="domain" description="PpiC" evidence="8">
    <location>
        <begin position="282"/>
        <end position="380"/>
    </location>
</feature>
<evidence type="ECO:0000256" key="5">
    <source>
        <dbReference type="ARBA" id="ARBA00023186"/>
    </source>
</evidence>
<dbReference type="Gene3D" id="3.10.50.40">
    <property type="match status" value="2"/>
</dbReference>
<accession>A0A4R7B979</accession>
<organism evidence="9 10">
    <name type="scientific">Paludibacterium purpuratum</name>
    <dbReference type="NCBI Taxonomy" id="1144873"/>
    <lineage>
        <taxon>Bacteria</taxon>
        <taxon>Pseudomonadati</taxon>
        <taxon>Pseudomonadota</taxon>
        <taxon>Betaproteobacteria</taxon>
        <taxon>Neisseriales</taxon>
        <taxon>Chromobacteriaceae</taxon>
        <taxon>Paludibacterium</taxon>
    </lineage>
</organism>
<comment type="domain">
    <text evidence="7">The PPIase activity resides only in the second parvulin domain. The N-terminal region and the C-terminal tail are necessary and sufficient for the chaperone activity of SurA. The PPIase activity is dispensable for SurA to function as a chaperone. The N-terminal region and the C-terminal tail are also required for porin recognition.</text>
</comment>
<comment type="subcellular location">
    <subcellularLocation>
        <location evidence="7">Periplasm</location>
    </subcellularLocation>
    <text evidence="7">Is capable of associating with the outer membrane.</text>
</comment>
<evidence type="ECO:0000256" key="6">
    <source>
        <dbReference type="ARBA" id="ARBA00023235"/>
    </source>
</evidence>
<dbReference type="InterPro" id="IPR046357">
    <property type="entry name" value="PPIase_dom_sf"/>
</dbReference>
<evidence type="ECO:0000313" key="9">
    <source>
        <dbReference type="EMBL" id="TDR80335.1"/>
    </source>
</evidence>
<evidence type="ECO:0000313" key="10">
    <source>
        <dbReference type="Proteomes" id="UP000295611"/>
    </source>
</evidence>
<evidence type="ECO:0000256" key="3">
    <source>
        <dbReference type="ARBA" id="ARBA00022764"/>
    </source>
</evidence>
<dbReference type="HAMAP" id="MF_01183">
    <property type="entry name" value="Chaperone_SurA"/>
    <property type="match status" value="1"/>
</dbReference>
<dbReference type="Pfam" id="PF00639">
    <property type="entry name" value="Rotamase"/>
    <property type="match status" value="1"/>
</dbReference>
<dbReference type="GO" id="GO:0003755">
    <property type="term" value="F:peptidyl-prolyl cis-trans isomerase activity"/>
    <property type="evidence" value="ECO:0007669"/>
    <property type="project" value="UniProtKB-UniRule"/>
</dbReference>
<dbReference type="GO" id="GO:0006457">
    <property type="term" value="P:protein folding"/>
    <property type="evidence" value="ECO:0007669"/>
    <property type="project" value="UniProtKB-UniRule"/>
</dbReference>
<dbReference type="Gene3D" id="1.10.4030.10">
    <property type="entry name" value="Porin chaperone SurA, peptide-binding domain"/>
    <property type="match status" value="1"/>
</dbReference>
<evidence type="ECO:0000256" key="2">
    <source>
        <dbReference type="ARBA" id="ARBA00022737"/>
    </source>
</evidence>
<dbReference type="OrthoDB" id="14196at2"/>
<keyword evidence="3 7" id="KW-0574">Periplasm</keyword>
<keyword evidence="1 7" id="KW-0732">Signal</keyword>
<dbReference type="RefSeq" id="WP_133679842.1">
    <property type="nucleotide sequence ID" value="NZ_SNZP01000005.1"/>
</dbReference>
<dbReference type="GO" id="GO:0051082">
    <property type="term" value="F:unfolded protein binding"/>
    <property type="evidence" value="ECO:0007669"/>
    <property type="project" value="UniProtKB-UniRule"/>
</dbReference>
<keyword evidence="4 7" id="KW-0697">Rotamase</keyword>
<dbReference type="GO" id="GO:0043165">
    <property type="term" value="P:Gram-negative-bacterium-type cell outer membrane assembly"/>
    <property type="evidence" value="ECO:0007669"/>
    <property type="project" value="InterPro"/>
</dbReference>
<dbReference type="InterPro" id="IPR015391">
    <property type="entry name" value="SurA_N"/>
</dbReference>
<dbReference type="GO" id="GO:0042277">
    <property type="term" value="F:peptide binding"/>
    <property type="evidence" value="ECO:0007669"/>
    <property type="project" value="InterPro"/>
</dbReference>